<dbReference type="PANTHER" id="PTHR11229">
    <property type="entry name" value="50S RIBOSOMAL PROTEIN L3"/>
    <property type="match status" value="1"/>
</dbReference>
<dbReference type="Gene3D" id="2.40.30.10">
    <property type="entry name" value="Translation factors"/>
    <property type="match status" value="2"/>
</dbReference>
<reference evidence="6 7" key="1">
    <citation type="journal article" date="2019" name="Sci. Rep.">
        <title>Comparative genomics of chytrid fungi reveal insights into the obligate biotrophic and pathogenic lifestyle of Synchytrium endobioticum.</title>
        <authorList>
            <person name="van de Vossenberg B.T.L.H."/>
            <person name="Warris S."/>
            <person name="Nguyen H.D.T."/>
            <person name="van Gent-Pelzer M.P.E."/>
            <person name="Joly D.L."/>
            <person name="van de Geest H.C."/>
            <person name="Bonants P.J.M."/>
            <person name="Smith D.S."/>
            <person name="Levesque C.A."/>
            <person name="van der Lee T.A.J."/>
        </authorList>
    </citation>
    <scope>NUCLEOTIDE SEQUENCE [LARGE SCALE GENOMIC DNA]</scope>
    <source>
        <strain evidence="6 7">CBS 809.83</strain>
    </source>
</reference>
<evidence type="ECO:0000256" key="2">
    <source>
        <dbReference type="ARBA" id="ARBA00022980"/>
    </source>
</evidence>
<dbReference type="SUPFAM" id="SSF50447">
    <property type="entry name" value="Translation proteins"/>
    <property type="match status" value="1"/>
</dbReference>
<dbReference type="InterPro" id="IPR019927">
    <property type="entry name" value="Ribosomal_uL3_bac/org-type"/>
</dbReference>
<dbReference type="GO" id="GO:0003735">
    <property type="term" value="F:structural constituent of ribosome"/>
    <property type="evidence" value="ECO:0007669"/>
    <property type="project" value="InterPro"/>
</dbReference>
<name>A0A507E1J5_9FUNG</name>
<accession>A0A507E1J5</accession>
<feature type="region of interest" description="Disordered" evidence="5">
    <location>
        <begin position="315"/>
        <end position="337"/>
    </location>
</feature>
<dbReference type="GO" id="GO:0005762">
    <property type="term" value="C:mitochondrial large ribosomal subunit"/>
    <property type="evidence" value="ECO:0007669"/>
    <property type="project" value="TreeGrafter"/>
</dbReference>
<dbReference type="Pfam" id="PF00297">
    <property type="entry name" value="Ribosomal_L3"/>
    <property type="match status" value="1"/>
</dbReference>
<dbReference type="InterPro" id="IPR009000">
    <property type="entry name" value="Transl_B-barrel_sf"/>
</dbReference>
<feature type="region of interest" description="Disordered" evidence="5">
    <location>
        <begin position="27"/>
        <end position="47"/>
    </location>
</feature>
<protein>
    <recommendedName>
        <fullName evidence="4">Large ribosomal subunit protein uL3m</fullName>
    </recommendedName>
</protein>
<organism evidence="6 7">
    <name type="scientific">Powellomyces hirtus</name>
    <dbReference type="NCBI Taxonomy" id="109895"/>
    <lineage>
        <taxon>Eukaryota</taxon>
        <taxon>Fungi</taxon>
        <taxon>Fungi incertae sedis</taxon>
        <taxon>Chytridiomycota</taxon>
        <taxon>Chytridiomycota incertae sedis</taxon>
        <taxon>Chytridiomycetes</taxon>
        <taxon>Spizellomycetales</taxon>
        <taxon>Powellomycetaceae</taxon>
        <taxon>Powellomyces</taxon>
    </lineage>
</organism>
<feature type="compositionally biased region" description="Basic and acidic residues" evidence="5">
    <location>
        <begin position="323"/>
        <end position="337"/>
    </location>
</feature>
<evidence type="ECO:0000313" key="6">
    <source>
        <dbReference type="EMBL" id="TPX57068.1"/>
    </source>
</evidence>
<keyword evidence="3" id="KW-0687">Ribonucleoprotein</keyword>
<dbReference type="GO" id="GO:0006412">
    <property type="term" value="P:translation"/>
    <property type="evidence" value="ECO:0007669"/>
    <property type="project" value="InterPro"/>
</dbReference>
<sequence>MQRLPQLPSVCLGTRLLRTTTATHARNSRAITPFTAPPSATGERPGLLHLQPAPAATYPVSDGAGPTPAPEWTSGSKRTGVVALKKGMTAIWDEWGVLTPVTVLQIVDCEVIRTRWHAGCGSYIVELGTVNHPRLHRLNKAQLYHYRRWTITPKRKMTGFKVSPDACLPTGTKLVAAHFVPGQYVDCQATSTAKGFQGVMKRWGFKGQSASHGTSLAHRSLGSTGQIDPGRVWKGKKMAGNMGNDTITVQNLRVMKIDTENNLVYVKGAVPGTDERYVRIKDAVKKGWFNKTFPEGSKVPFPTFLGDVATLPRELIPTAPASTERDPFSRQRREREL</sequence>
<comment type="caution">
    <text evidence="6">The sequence shown here is derived from an EMBL/GenBank/DDBJ whole genome shotgun (WGS) entry which is preliminary data.</text>
</comment>
<evidence type="ECO:0000256" key="5">
    <source>
        <dbReference type="SAM" id="MobiDB-lite"/>
    </source>
</evidence>
<keyword evidence="2" id="KW-0689">Ribosomal protein</keyword>
<evidence type="ECO:0000256" key="4">
    <source>
        <dbReference type="ARBA" id="ARBA00035209"/>
    </source>
</evidence>
<dbReference type="AlphaFoldDB" id="A0A507E1J5"/>
<proteinExistence type="inferred from homology"/>
<dbReference type="EMBL" id="QEAQ01000059">
    <property type="protein sequence ID" value="TPX57068.1"/>
    <property type="molecule type" value="Genomic_DNA"/>
</dbReference>
<evidence type="ECO:0000256" key="3">
    <source>
        <dbReference type="ARBA" id="ARBA00023274"/>
    </source>
</evidence>
<dbReference type="STRING" id="109895.A0A507E1J5"/>
<dbReference type="FunFam" id="2.40.30.10:FF:000004">
    <property type="entry name" value="50S ribosomal protein L3"/>
    <property type="match status" value="1"/>
</dbReference>
<evidence type="ECO:0000256" key="1">
    <source>
        <dbReference type="ARBA" id="ARBA00006540"/>
    </source>
</evidence>
<comment type="similarity">
    <text evidence="1">Belongs to the universal ribosomal protein uL3 family.</text>
</comment>
<dbReference type="PANTHER" id="PTHR11229:SF8">
    <property type="entry name" value="LARGE RIBOSOMAL SUBUNIT PROTEIN UL3M"/>
    <property type="match status" value="1"/>
</dbReference>
<dbReference type="NCBIfam" id="TIGR03625">
    <property type="entry name" value="L3_bact"/>
    <property type="match status" value="1"/>
</dbReference>
<dbReference type="Proteomes" id="UP000318582">
    <property type="component" value="Unassembled WGS sequence"/>
</dbReference>
<evidence type="ECO:0000313" key="7">
    <source>
        <dbReference type="Proteomes" id="UP000318582"/>
    </source>
</evidence>
<keyword evidence="7" id="KW-1185">Reference proteome</keyword>
<gene>
    <name evidence="6" type="ORF">PhCBS80983_g04104</name>
</gene>
<dbReference type="InterPro" id="IPR000597">
    <property type="entry name" value="Ribosomal_uL3"/>
</dbReference>